<dbReference type="SMART" id="SM00408">
    <property type="entry name" value="IGc2"/>
    <property type="match status" value="2"/>
</dbReference>
<evidence type="ECO:0000313" key="5">
    <source>
        <dbReference type="Proteomes" id="UP001497482"/>
    </source>
</evidence>
<keyword evidence="1" id="KW-0393">Immunoglobulin domain</keyword>
<organism evidence="4 5">
    <name type="scientific">Knipowitschia caucasica</name>
    <name type="common">Caucasian dwarf goby</name>
    <name type="synonym">Pomatoschistus caucasicus</name>
    <dbReference type="NCBI Taxonomy" id="637954"/>
    <lineage>
        <taxon>Eukaryota</taxon>
        <taxon>Metazoa</taxon>
        <taxon>Chordata</taxon>
        <taxon>Craniata</taxon>
        <taxon>Vertebrata</taxon>
        <taxon>Euteleostomi</taxon>
        <taxon>Actinopterygii</taxon>
        <taxon>Neopterygii</taxon>
        <taxon>Teleostei</taxon>
        <taxon>Neoteleostei</taxon>
        <taxon>Acanthomorphata</taxon>
        <taxon>Gobiaria</taxon>
        <taxon>Gobiiformes</taxon>
        <taxon>Gobioidei</taxon>
        <taxon>Gobiidae</taxon>
        <taxon>Gobiinae</taxon>
        <taxon>Knipowitschia</taxon>
    </lineage>
</organism>
<dbReference type="Proteomes" id="UP001497482">
    <property type="component" value="Chromosome 8"/>
</dbReference>
<dbReference type="InterPro" id="IPR036179">
    <property type="entry name" value="Ig-like_dom_sf"/>
</dbReference>
<dbReference type="Gene3D" id="2.60.40.10">
    <property type="entry name" value="Immunoglobulins"/>
    <property type="match status" value="2"/>
</dbReference>
<evidence type="ECO:0000256" key="1">
    <source>
        <dbReference type="ARBA" id="ARBA00023319"/>
    </source>
</evidence>
<dbReference type="GO" id="GO:0007411">
    <property type="term" value="P:axon guidance"/>
    <property type="evidence" value="ECO:0007669"/>
    <property type="project" value="TreeGrafter"/>
</dbReference>
<dbReference type="Pfam" id="PF13927">
    <property type="entry name" value="Ig_3"/>
    <property type="match status" value="1"/>
</dbReference>
<feature type="region of interest" description="Disordered" evidence="2">
    <location>
        <begin position="81"/>
        <end position="103"/>
    </location>
</feature>
<dbReference type="InterPro" id="IPR007110">
    <property type="entry name" value="Ig-like_dom"/>
</dbReference>
<keyword evidence="5" id="KW-1185">Reference proteome</keyword>
<name>A0AAV2MGE6_KNICA</name>
<sequence length="559" mass="61223">MLSGVYLLCAERSHLVPPCVSWRDQCEERDLCSRRETRGVVKCKRDRDSGGTEVCPRCVSPPPLNGSNLLDVTVDHVSCSRPSLSSPLRLRENPLWPEPDPDPDAPYTRDLEPALGQLTLVLSDSHAHHAHVSCSVRRPVEPAPLSWSTESQTAGAVTVGVTVGVTVAAALECEIDRETLQTLWQLVAYYYESAAVLERGEQRGNGSAATFRYSQVVNHDSPYFTELKGHMTASPPWLLQPRVALKLNRPQTTTKRLVLDFTTNITKTINTGSDHTDIPSSWALIRQGEKGRVQTALEGTKVELRCEVVTSDPSVQVEWMLPDGSLLESSNQNYEASASGELVVLNATIADSGLYQCLVRSSAGVDLMPFRLTVKPKSLSPKAINGETLELRRGGSFTLPCDVTSAQPSQTVWFLPNGHTLLPAQQNQHTQVLHNGTLVVKRVSAQNSGDYSCVASNLHGVDMIAHTVHVRTDKHKAKAQANTALTLLAAEEGSGADFQEIVRPIVNINHEFRDANDHSLSTNKSRHRRPTALSPLSKPETTAVRTQEKLETKTTPKSL</sequence>
<dbReference type="PROSITE" id="PS50835">
    <property type="entry name" value="IG_LIKE"/>
    <property type="match status" value="2"/>
</dbReference>
<feature type="domain" description="Ig-like" evidence="3">
    <location>
        <begin position="279"/>
        <end position="373"/>
    </location>
</feature>
<dbReference type="InterPro" id="IPR003598">
    <property type="entry name" value="Ig_sub2"/>
</dbReference>
<evidence type="ECO:0000313" key="4">
    <source>
        <dbReference type="EMBL" id="CAL1612464.1"/>
    </source>
</evidence>
<dbReference type="AlphaFoldDB" id="A0AAV2MGE6"/>
<dbReference type="PANTHER" id="PTHR10075">
    <property type="entry name" value="BASIGIN RELATED"/>
    <property type="match status" value="1"/>
</dbReference>
<dbReference type="EMBL" id="OZ035830">
    <property type="protein sequence ID" value="CAL1612464.1"/>
    <property type="molecule type" value="Genomic_DNA"/>
</dbReference>
<dbReference type="PANTHER" id="PTHR10075:SF100">
    <property type="entry name" value="FASCICLIN-2"/>
    <property type="match status" value="1"/>
</dbReference>
<dbReference type="SMART" id="SM00409">
    <property type="entry name" value="IG"/>
    <property type="match status" value="2"/>
</dbReference>
<dbReference type="CDD" id="cd00096">
    <property type="entry name" value="Ig"/>
    <property type="match status" value="2"/>
</dbReference>
<dbReference type="Pfam" id="PF07679">
    <property type="entry name" value="I-set"/>
    <property type="match status" value="1"/>
</dbReference>
<dbReference type="GO" id="GO:0098632">
    <property type="term" value="F:cell-cell adhesion mediator activity"/>
    <property type="evidence" value="ECO:0007669"/>
    <property type="project" value="TreeGrafter"/>
</dbReference>
<dbReference type="InterPro" id="IPR013783">
    <property type="entry name" value="Ig-like_fold"/>
</dbReference>
<dbReference type="GO" id="GO:0007156">
    <property type="term" value="P:homophilic cell adhesion via plasma membrane adhesion molecules"/>
    <property type="evidence" value="ECO:0007669"/>
    <property type="project" value="TreeGrafter"/>
</dbReference>
<dbReference type="GO" id="GO:0005886">
    <property type="term" value="C:plasma membrane"/>
    <property type="evidence" value="ECO:0007669"/>
    <property type="project" value="TreeGrafter"/>
</dbReference>
<protein>
    <recommendedName>
        <fullName evidence="3">Ig-like domain-containing protein</fullName>
    </recommendedName>
</protein>
<proteinExistence type="predicted"/>
<feature type="compositionally biased region" description="Basic and acidic residues" evidence="2">
    <location>
        <begin position="546"/>
        <end position="559"/>
    </location>
</feature>
<reference evidence="4 5" key="1">
    <citation type="submission" date="2024-04" db="EMBL/GenBank/DDBJ databases">
        <authorList>
            <person name="Waldvogel A.-M."/>
            <person name="Schoenle A."/>
        </authorList>
    </citation>
    <scope>NUCLEOTIDE SEQUENCE [LARGE SCALE GENOMIC DNA]</scope>
</reference>
<gene>
    <name evidence="4" type="ORF">KC01_LOCUS38785</name>
</gene>
<accession>A0AAV2MGE6</accession>
<evidence type="ECO:0000259" key="3">
    <source>
        <dbReference type="PROSITE" id="PS50835"/>
    </source>
</evidence>
<dbReference type="GO" id="GO:0070593">
    <property type="term" value="P:dendrite self-avoidance"/>
    <property type="evidence" value="ECO:0007669"/>
    <property type="project" value="TreeGrafter"/>
</dbReference>
<dbReference type="GO" id="GO:0030424">
    <property type="term" value="C:axon"/>
    <property type="evidence" value="ECO:0007669"/>
    <property type="project" value="TreeGrafter"/>
</dbReference>
<dbReference type="InterPro" id="IPR013098">
    <property type="entry name" value="Ig_I-set"/>
</dbReference>
<dbReference type="SUPFAM" id="SSF48726">
    <property type="entry name" value="Immunoglobulin"/>
    <property type="match status" value="2"/>
</dbReference>
<feature type="domain" description="Ig-like" evidence="3">
    <location>
        <begin position="376"/>
        <end position="471"/>
    </location>
</feature>
<dbReference type="InterPro" id="IPR003599">
    <property type="entry name" value="Ig_sub"/>
</dbReference>
<feature type="region of interest" description="Disordered" evidence="2">
    <location>
        <begin position="516"/>
        <end position="559"/>
    </location>
</feature>
<evidence type="ECO:0000256" key="2">
    <source>
        <dbReference type="SAM" id="MobiDB-lite"/>
    </source>
</evidence>